<evidence type="ECO:0000313" key="3">
    <source>
        <dbReference type="Proteomes" id="UP000095727"/>
    </source>
</evidence>
<evidence type="ECO:0000313" key="2">
    <source>
        <dbReference type="EMBL" id="CUM86995.1"/>
    </source>
</evidence>
<dbReference type="AlphaFoldDB" id="A0A173SAX0"/>
<dbReference type="SUPFAM" id="SSF55729">
    <property type="entry name" value="Acyl-CoA N-acyltransferases (Nat)"/>
    <property type="match status" value="1"/>
</dbReference>
<gene>
    <name evidence="2" type="ORF">ERS852574_01234</name>
</gene>
<dbReference type="Pfam" id="PF00583">
    <property type="entry name" value="Acetyltransf_1"/>
    <property type="match status" value="1"/>
</dbReference>
<name>A0A173SAX0_9FIRM</name>
<organism evidence="2 3">
    <name type="scientific">Coprococcus comes</name>
    <dbReference type="NCBI Taxonomy" id="410072"/>
    <lineage>
        <taxon>Bacteria</taxon>
        <taxon>Bacillati</taxon>
        <taxon>Bacillota</taxon>
        <taxon>Clostridia</taxon>
        <taxon>Lachnospirales</taxon>
        <taxon>Lachnospiraceae</taxon>
        <taxon>Coprococcus</taxon>
    </lineage>
</organism>
<dbReference type="PROSITE" id="PS51186">
    <property type="entry name" value="GNAT"/>
    <property type="match status" value="1"/>
</dbReference>
<dbReference type="Gene3D" id="3.40.630.30">
    <property type="match status" value="1"/>
</dbReference>
<protein>
    <submittedName>
        <fullName evidence="2">Putative acetyltransferase</fullName>
    </submittedName>
</protein>
<sequence>MDIIIRPAETSDFDSVVHILNQVQALHVNWRPYIYKESKDFFSLNAFQDALDKEAFYVAESEHRIIGILELTYRHIEFPSMLTRDVIYIDTMAVDENYRGMGIGHHFFEMLKDLKKEKHFDGIELQVNAKNVAAYEMYKKCGFTEKSINMELL</sequence>
<feature type="domain" description="N-acetyltransferase" evidence="1">
    <location>
        <begin position="3"/>
        <end position="153"/>
    </location>
</feature>
<dbReference type="Proteomes" id="UP000095727">
    <property type="component" value="Unassembled WGS sequence"/>
</dbReference>
<dbReference type="EMBL" id="CYXR01000007">
    <property type="protein sequence ID" value="CUM86995.1"/>
    <property type="molecule type" value="Genomic_DNA"/>
</dbReference>
<dbReference type="PANTHER" id="PTHR43617">
    <property type="entry name" value="L-AMINO ACID N-ACETYLTRANSFERASE"/>
    <property type="match status" value="1"/>
</dbReference>
<proteinExistence type="predicted"/>
<reference evidence="2 3" key="1">
    <citation type="submission" date="2015-09" db="EMBL/GenBank/DDBJ databases">
        <authorList>
            <consortium name="Pathogen Informatics"/>
        </authorList>
    </citation>
    <scope>NUCLEOTIDE SEQUENCE [LARGE SCALE GENOMIC DNA]</scope>
    <source>
        <strain evidence="2 3">2789STDY5834962</strain>
    </source>
</reference>
<dbReference type="InterPro" id="IPR050276">
    <property type="entry name" value="MshD_Acetyltransferase"/>
</dbReference>
<evidence type="ECO:0000259" key="1">
    <source>
        <dbReference type="PROSITE" id="PS51186"/>
    </source>
</evidence>
<dbReference type="RefSeq" id="WP_055156170.1">
    <property type="nucleotide sequence ID" value="NZ_CYXR01000007.1"/>
</dbReference>
<dbReference type="CDD" id="cd04301">
    <property type="entry name" value="NAT_SF"/>
    <property type="match status" value="1"/>
</dbReference>
<accession>A0A173SAX0</accession>
<dbReference type="InterPro" id="IPR000182">
    <property type="entry name" value="GNAT_dom"/>
</dbReference>
<keyword evidence="2" id="KW-0808">Transferase</keyword>
<dbReference type="GO" id="GO:0016747">
    <property type="term" value="F:acyltransferase activity, transferring groups other than amino-acyl groups"/>
    <property type="evidence" value="ECO:0007669"/>
    <property type="project" value="InterPro"/>
</dbReference>
<dbReference type="InterPro" id="IPR016181">
    <property type="entry name" value="Acyl_CoA_acyltransferase"/>
</dbReference>